<dbReference type="SMART" id="SM00418">
    <property type="entry name" value="HTH_ARSR"/>
    <property type="match status" value="1"/>
</dbReference>
<dbReference type="CDD" id="cd00090">
    <property type="entry name" value="HTH_ARSR"/>
    <property type="match status" value="1"/>
</dbReference>
<evidence type="ECO:0000256" key="1">
    <source>
        <dbReference type="ARBA" id="ARBA00023015"/>
    </source>
</evidence>
<dbReference type="GO" id="GO:0003677">
    <property type="term" value="F:DNA binding"/>
    <property type="evidence" value="ECO:0007669"/>
    <property type="project" value="UniProtKB-KW"/>
</dbReference>
<dbReference type="NCBIfam" id="NF033788">
    <property type="entry name" value="HTH_metalloreg"/>
    <property type="match status" value="1"/>
</dbReference>
<dbReference type="AlphaFoldDB" id="A0A2H0TKT7"/>
<gene>
    <name evidence="5" type="ORF">COU43_02770</name>
</gene>
<dbReference type="GO" id="GO:0003700">
    <property type="term" value="F:DNA-binding transcription factor activity"/>
    <property type="evidence" value="ECO:0007669"/>
    <property type="project" value="InterPro"/>
</dbReference>
<dbReference type="Gene3D" id="1.10.10.10">
    <property type="entry name" value="Winged helix-like DNA-binding domain superfamily/Winged helix DNA-binding domain"/>
    <property type="match status" value="1"/>
</dbReference>
<evidence type="ECO:0000256" key="3">
    <source>
        <dbReference type="ARBA" id="ARBA00023163"/>
    </source>
</evidence>
<evidence type="ECO:0000313" key="5">
    <source>
        <dbReference type="EMBL" id="PIR71425.1"/>
    </source>
</evidence>
<dbReference type="EMBL" id="PFCK01000077">
    <property type="protein sequence ID" value="PIR71425.1"/>
    <property type="molecule type" value="Genomic_DNA"/>
</dbReference>
<keyword evidence="3" id="KW-0804">Transcription</keyword>
<reference evidence="6" key="1">
    <citation type="submission" date="2017-09" db="EMBL/GenBank/DDBJ databases">
        <title>Depth-based differentiation of microbial function through sediment-hosted aquifers and enrichment of novel symbionts in the deep terrestrial subsurface.</title>
        <authorList>
            <person name="Probst A.J."/>
            <person name="Ladd B."/>
            <person name="Jarett J.K."/>
            <person name="Geller-Mcgrath D.E."/>
            <person name="Sieber C.M.K."/>
            <person name="Emerson J.B."/>
            <person name="Anantharaman K."/>
            <person name="Thomas B.C."/>
            <person name="Malmstrom R."/>
            <person name="Stieglmeier M."/>
            <person name="Klingl A."/>
            <person name="Woyke T."/>
            <person name="Ryan C.M."/>
            <person name="Banfield J.F."/>
        </authorList>
    </citation>
    <scope>NUCLEOTIDE SEQUENCE [LARGE SCALE GENOMIC DNA]</scope>
</reference>
<sequence>MPKKRICPECFNLIGEGTRMRIIRYLRKKPNNVKTVAAHFDLTQPTISHHLKVLKKIGIVFSKKSGREIYYSLNKKYPCKKCSLFKIPFKT</sequence>
<dbReference type="PANTHER" id="PTHR33154:SF35">
    <property type="entry name" value="TRANSCRIPTIONAL REGULATOR, ARSR FAMILY"/>
    <property type="match status" value="1"/>
</dbReference>
<dbReference type="InterPro" id="IPR011991">
    <property type="entry name" value="ArsR-like_HTH"/>
</dbReference>
<proteinExistence type="predicted"/>
<dbReference type="InterPro" id="IPR051081">
    <property type="entry name" value="HTH_MetalResp_TranReg"/>
</dbReference>
<dbReference type="InterPro" id="IPR036388">
    <property type="entry name" value="WH-like_DNA-bd_sf"/>
</dbReference>
<evidence type="ECO:0000313" key="6">
    <source>
        <dbReference type="Proteomes" id="UP000228909"/>
    </source>
</evidence>
<keyword evidence="1" id="KW-0805">Transcription regulation</keyword>
<protein>
    <submittedName>
        <fullName evidence="5">Transcriptional regulator</fullName>
    </submittedName>
</protein>
<evidence type="ECO:0000256" key="2">
    <source>
        <dbReference type="ARBA" id="ARBA00023125"/>
    </source>
</evidence>
<dbReference type="Proteomes" id="UP000228909">
    <property type="component" value="Unassembled WGS sequence"/>
</dbReference>
<dbReference type="InterPro" id="IPR036390">
    <property type="entry name" value="WH_DNA-bd_sf"/>
</dbReference>
<dbReference type="PANTHER" id="PTHR33154">
    <property type="entry name" value="TRANSCRIPTIONAL REGULATOR, ARSR FAMILY"/>
    <property type="match status" value="1"/>
</dbReference>
<dbReference type="PROSITE" id="PS50987">
    <property type="entry name" value="HTH_ARSR_2"/>
    <property type="match status" value="1"/>
</dbReference>
<dbReference type="InterPro" id="IPR001845">
    <property type="entry name" value="HTH_ArsR_DNA-bd_dom"/>
</dbReference>
<evidence type="ECO:0000259" key="4">
    <source>
        <dbReference type="PROSITE" id="PS50987"/>
    </source>
</evidence>
<organism evidence="5 6">
    <name type="scientific">Candidatus Nealsonbacteria bacterium CG10_big_fil_rev_8_21_14_0_10_37_25</name>
    <dbReference type="NCBI Taxonomy" id="1974711"/>
    <lineage>
        <taxon>Bacteria</taxon>
        <taxon>Candidatus Nealsoniibacteriota</taxon>
    </lineage>
</organism>
<name>A0A2H0TKT7_9BACT</name>
<dbReference type="PRINTS" id="PR00778">
    <property type="entry name" value="HTHARSR"/>
</dbReference>
<dbReference type="Pfam" id="PF01022">
    <property type="entry name" value="HTH_5"/>
    <property type="match status" value="1"/>
</dbReference>
<feature type="domain" description="HTH arsR-type" evidence="4">
    <location>
        <begin position="1"/>
        <end position="91"/>
    </location>
</feature>
<comment type="caution">
    <text evidence="5">The sequence shown here is derived from an EMBL/GenBank/DDBJ whole genome shotgun (WGS) entry which is preliminary data.</text>
</comment>
<accession>A0A2H0TKT7</accession>
<dbReference type="SUPFAM" id="SSF46785">
    <property type="entry name" value="Winged helix' DNA-binding domain"/>
    <property type="match status" value="1"/>
</dbReference>
<keyword evidence="2" id="KW-0238">DNA-binding</keyword>